<reference evidence="7" key="1">
    <citation type="submission" date="2016-11" db="EMBL/GenBank/DDBJ databases">
        <authorList>
            <person name="Varghese N."/>
            <person name="Submissions S."/>
        </authorList>
    </citation>
    <scope>NUCLEOTIDE SEQUENCE [LARGE SCALE GENOMIC DNA]</scope>
    <source>
        <strain evidence="7">DSM 22623</strain>
    </source>
</reference>
<organism evidence="6 7">
    <name type="scientific">Aquimarina spongiae</name>
    <dbReference type="NCBI Taxonomy" id="570521"/>
    <lineage>
        <taxon>Bacteria</taxon>
        <taxon>Pseudomonadati</taxon>
        <taxon>Bacteroidota</taxon>
        <taxon>Flavobacteriia</taxon>
        <taxon>Flavobacteriales</taxon>
        <taxon>Flavobacteriaceae</taxon>
        <taxon>Aquimarina</taxon>
    </lineage>
</organism>
<dbReference type="AlphaFoldDB" id="A0A1M6CJA3"/>
<dbReference type="GO" id="GO:0016020">
    <property type="term" value="C:membrane"/>
    <property type="evidence" value="ECO:0007669"/>
    <property type="project" value="UniProtKB-SubCell"/>
</dbReference>
<evidence type="ECO:0000256" key="4">
    <source>
        <dbReference type="ARBA" id="ARBA00023136"/>
    </source>
</evidence>
<evidence type="ECO:0000256" key="1">
    <source>
        <dbReference type="ARBA" id="ARBA00004141"/>
    </source>
</evidence>
<dbReference type="Proteomes" id="UP000184432">
    <property type="component" value="Unassembled WGS sequence"/>
</dbReference>
<dbReference type="InterPro" id="IPR032808">
    <property type="entry name" value="DoxX"/>
</dbReference>
<protein>
    <submittedName>
        <fullName evidence="6">DoxX-like family protein</fullName>
    </submittedName>
</protein>
<dbReference type="OrthoDB" id="7960583at2"/>
<evidence type="ECO:0000256" key="3">
    <source>
        <dbReference type="ARBA" id="ARBA00022989"/>
    </source>
</evidence>
<dbReference type="RefSeq" id="WP_073314734.1">
    <property type="nucleotide sequence ID" value="NZ_FQYP01000002.1"/>
</dbReference>
<evidence type="ECO:0000313" key="6">
    <source>
        <dbReference type="EMBL" id="SHI61076.1"/>
    </source>
</evidence>
<dbReference type="STRING" id="570521.SAMN04488508_102144"/>
<feature type="transmembrane region" description="Helical" evidence="5">
    <location>
        <begin position="94"/>
        <end position="112"/>
    </location>
</feature>
<evidence type="ECO:0000256" key="5">
    <source>
        <dbReference type="SAM" id="Phobius"/>
    </source>
</evidence>
<sequence length="119" mass="13467">MKAIYWISTLLLSAILLWSAIAYLINKEMIEGVKALGFPDFFRVQLAILKIIAVLLLLIPQVPLQAKEWAYARTGLFFITAIVAHIAHKDGWGITFLNLVFIMVLITSNVYLHKLLATR</sequence>
<evidence type="ECO:0000256" key="2">
    <source>
        <dbReference type="ARBA" id="ARBA00022692"/>
    </source>
</evidence>
<gene>
    <name evidence="6" type="ORF">SAMN04488508_102144</name>
</gene>
<dbReference type="EMBL" id="FQYP01000002">
    <property type="protein sequence ID" value="SHI61076.1"/>
    <property type="molecule type" value="Genomic_DNA"/>
</dbReference>
<accession>A0A1M6CJA3</accession>
<evidence type="ECO:0000313" key="7">
    <source>
        <dbReference type="Proteomes" id="UP000184432"/>
    </source>
</evidence>
<keyword evidence="4 5" id="KW-0472">Membrane</keyword>
<feature type="transmembrane region" description="Helical" evidence="5">
    <location>
        <begin position="41"/>
        <end position="59"/>
    </location>
</feature>
<feature type="transmembrane region" description="Helical" evidence="5">
    <location>
        <begin position="71"/>
        <end position="88"/>
    </location>
</feature>
<dbReference type="Pfam" id="PF13564">
    <property type="entry name" value="DoxX_2"/>
    <property type="match status" value="1"/>
</dbReference>
<keyword evidence="2 5" id="KW-0812">Transmembrane</keyword>
<proteinExistence type="predicted"/>
<name>A0A1M6CJA3_9FLAO</name>
<comment type="subcellular location">
    <subcellularLocation>
        <location evidence="1">Membrane</location>
        <topology evidence="1">Multi-pass membrane protein</topology>
    </subcellularLocation>
</comment>
<keyword evidence="3 5" id="KW-1133">Transmembrane helix</keyword>
<keyword evidence="7" id="KW-1185">Reference proteome</keyword>